<dbReference type="InterPro" id="IPR037143">
    <property type="entry name" value="4-PPantetheinyl_Trfase_dom_sf"/>
</dbReference>
<keyword evidence="3" id="KW-0460">Magnesium</keyword>
<feature type="binding site" evidence="2">
    <location>
        <position position="39"/>
    </location>
    <ligand>
        <name>CoA</name>
        <dbReference type="ChEBI" id="CHEBI:57287"/>
    </ligand>
</feature>
<protein>
    <submittedName>
        <fullName evidence="6">4'-phosphopantetheinyl transferase EntD (Siderophore biosynthesis)</fullName>
    </submittedName>
</protein>
<dbReference type="SUPFAM" id="SSF56214">
    <property type="entry name" value="4'-phosphopantetheinyl transferase"/>
    <property type="match status" value="1"/>
</dbReference>
<feature type="binding site" evidence="2">
    <location>
        <position position="154"/>
    </location>
    <ligand>
        <name>CoA</name>
        <dbReference type="ChEBI" id="CHEBI:57287"/>
    </ligand>
</feature>
<feature type="binding site" evidence="2">
    <location>
        <position position="47"/>
    </location>
    <ligand>
        <name>CoA</name>
        <dbReference type="ChEBI" id="CHEBI:57287"/>
    </ligand>
</feature>
<dbReference type="PANTHER" id="PTHR38096">
    <property type="entry name" value="ENTEROBACTIN SYNTHASE COMPONENT D"/>
    <property type="match status" value="1"/>
</dbReference>
<keyword evidence="3" id="KW-0479">Metal-binding</keyword>
<feature type="binding site" evidence="3">
    <location>
        <position position="107"/>
    </location>
    <ligand>
        <name>Mg(2+)</name>
        <dbReference type="ChEBI" id="CHEBI:18420"/>
    </ligand>
</feature>
<dbReference type="PANTHER" id="PTHR38096:SF1">
    <property type="entry name" value="ENTEROBACTIN SYNTHASE COMPONENT D"/>
    <property type="match status" value="1"/>
</dbReference>
<dbReference type="Pfam" id="PF01648">
    <property type="entry name" value="ACPS"/>
    <property type="match status" value="1"/>
</dbReference>
<dbReference type="InterPro" id="IPR041354">
    <property type="entry name" value="4PPT_N"/>
</dbReference>
<evidence type="ECO:0000313" key="7">
    <source>
        <dbReference type="Proteomes" id="UP000217103"/>
    </source>
</evidence>
<accession>A0A1H1HAM0</accession>
<feature type="binding site" evidence="3">
    <location>
        <position position="106"/>
    </location>
    <ligand>
        <name>Mg(2+)</name>
        <dbReference type="ChEBI" id="CHEBI:18420"/>
    </ligand>
</feature>
<dbReference type="Pfam" id="PF17837">
    <property type="entry name" value="4PPT_N"/>
    <property type="match status" value="1"/>
</dbReference>
<dbReference type="EMBL" id="FNKK01000002">
    <property type="protein sequence ID" value="SDR22545.1"/>
    <property type="molecule type" value="Genomic_DNA"/>
</dbReference>
<evidence type="ECO:0000259" key="4">
    <source>
        <dbReference type="Pfam" id="PF01648"/>
    </source>
</evidence>
<dbReference type="GO" id="GO:0009239">
    <property type="term" value="P:enterobactin biosynthetic process"/>
    <property type="evidence" value="ECO:0007669"/>
    <property type="project" value="InterPro"/>
</dbReference>
<sequence length="227" mass="24366">MVEEILPAGVCVAERFDDDGPAELFPEEQAVVAGSTPKRRREFATVRACARQALGLLGVAPVALLPGKGRAPRWPEGVVGSMTHCRGYRGAAVARADELKSIGIDAEPALPLPRGVLGMIADPAEQAMLARLAATAPDVCWDRLLFSVKEAVYKAWFPLTERWIRLGEVLARIDADGAFTARVPVGERDRHPCRFDGRWLVRDGLLLAAVAVPAREDPAVPASDASA</sequence>
<feature type="domain" description="4'-phosphopantetheinyl transferase N-terminal" evidence="5">
    <location>
        <begin position="27"/>
        <end position="94"/>
    </location>
</feature>
<dbReference type="GO" id="GO:0008897">
    <property type="term" value="F:holo-[acyl-carrier-protein] synthase activity"/>
    <property type="evidence" value="ECO:0007669"/>
    <property type="project" value="InterPro"/>
</dbReference>
<gene>
    <name evidence="6" type="ORF">SAMN04489764_4228</name>
</gene>
<feature type="binding site" evidence="3">
    <location>
        <position position="105"/>
    </location>
    <ligand>
        <name>Mg(2+)</name>
        <dbReference type="ChEBI" id="CHEBI:18420"/>
    </ligand>
</feature>
<evidence type="ECO:0000256" key="1">
    <source>
        <dbReference type="ARBA" id="ARBA00022679"/>
    </source>
</evidence>
<reference evidence="6 7" key="1">
    <citation type="submission" date="2016-10" db="EMBL/GenBank/DDBJ databases">
        <authorList>
            <person name="de Groot N.N."/>
        </authorList>
    </citation>
    <scope>NUCLEOTIDE SEQUENCE [LARGE SCALE GENOMIC DNA]</scope>
    <source>
        <strain evidence="6 7">DSM 43794</strain>
    </source>
</reference>
<evidence type="ECO:0000256" key="2">
    <source>
        <dbReference type="PIRSR" id="PIRSR603542-1"/>
    </source>
</evidence>
<dbReference type="InterPro" id="IPR003542">
    <property type="entry name" value="Enbac_synth_compD-like"/>
</dbReference>
<organism evidence="6 7">
    <name type="scientific">Thermostaphylospora chromogena</name>
    <dbReference type="NCBI Taxonomy" id="35622"/>
    <lineage>
        <taxon>Bacteria</taxon>
        <taxon>Bacillati</taxon>
        <taxon>Actinomycetota</taxon>
        <taxon>Actinomycetes</taxon>
        <taxon>Streptosporangiales</taxon>
        <taxon>Thermomonosporaceae</taxon>
        <taxon>Thermostaphylospora</taxon>
    </lineage>
</organism>
<dbReference type="Proteomes" id="UP000217103">
    <property type="component" value="Unassembled WGS sequence"/>
</dbReference>
<dbReference type="PRINTS" id="PR01399">
    <property type="entry name" value="ENTSNTHTASED"/>
</dbReference>
<dbReference type="GO" id="GO:0000287">
    <property type="term" value="F:magnesium ion binding"/>
    <property type="evidence" value="ECO:0007669"/>
    <property type="project" value="InterPro"/>
</dbReference>
<evidence type="ECO:0000259" key="5">
    <source>
        <dbReference type="Pfam" id="PF17837"/>
    </source>
</evidence>
<feature type="binding site" evidence="2">
    <location>
        <begin position="83"/>
        <end position="84"/>
    </location>
    <ligand>
        <name>CoA</name>
        <dbReference type="ChEBI" id="CHEBI:57287"/>
    </ligand>
</feature>
<comment type="cofactor">
    <cofactor evidence="3">
        <name>Mg(2+)</name>
        <dbReference type="ChEBI" id="CHEBI:18420"/>
    </cofactor>
</comment>
<evidence type="ECO:0000313" key="6">
    <source>
        <dbReference type="EMBL" id="SDR22545.1"/>
    </source>
</evidence>
<proteinExistence type="predicted"/>
<keyword evidence="7" id="KW-1185">Reference proteome</keyword>
<name>A0A1H1HAM0_9ACTN</name>
<evidence type="ECO:0000256" key="3">
    <source>
        <dbReference type="PIRSR" id="PIRSR603542-2"/>
    </source>
</evidence>
<dbReference type="GO" id="GO:0009366">
    <property type="term" value="C:enterobactin synthetase complex"/>
    <property type="evidence" value="ECO:0007669"/>
    <property type="project" value="InterPro"/>
</dbReference>
<feature type="domain" description="4'-phosphopantetheinyl transferase" evidence="4">
    <location>
        <begin position="101"/>
        <end position="194"/>
    </location>
</feature>
<dbReference type="OrthoDB" id="8210607at2"/>
<dbReference type="InterPro" id="IPR008278">
    <property type="entry name" value="4-PPantetheinyl_Trfase_dom"/>
</dbReference>
<dbReference type="AlphaFoldDB" id="A0A1H1HAM0"/>
<keyword evidence="1 6" id="KW-0808">Transferase</keyword>
<feature type="binding site" evidence="2">
    <location>
        <position position="105"/>
    </location>
    <ligand>
        <name>CoA</name>
        <dbReference type="ChEBI" id="CHEBI:57287"/>
    </ligand>
</feature>
<dbReference type="RefSeq" id="WP_093261290.1">
    <property type="nucleotide sequence ID" value="NZ_FNKK01000002.1"/>
</dbReference>
<dbReference type="STRING" id="35622.SAMN04489764_4228"/>
<feature type="binding site" evidence="2">
    <location>
        <position position="150"/>
    </location>
    <ligand>
        <name>CoA</name>
        <dbReference type="ChEBI" id="CHEBI:57287"/>
    </ligand>
</feature>
<dbReference type="GO" id="GO:0005886">
    <property type="term" value="C:plasma membrane"/>
    <property type="evidence" value="ECO:0007669"/>
    <property type="project" value="TreeGrafter"/>
</dbReference>